<feature type="transmembrane region" description="Helical" evidence="5">
    <location>
        <begin position="63"/>
        <end position="84"/>
    </location>
</feature>
<dbReference type="PANTHER" id="PTHR37422">
    <property type="entry name" value="TEICHURONIC ACID BIOSYNTHESIS PROTEIN TUAE"/>
    <property type="match status" value="1"/>
</dbReference>
<feature type="domain" description="O-antigen ligase-related" evidence="6">
    <location>
        <begin position="194"/>
        <end position="354"/>
    </location>
</feature>
<gene>
    <name evidence="7" type="ORF">QWY81_15985</name>
</gene>
<keyword evidence="7" id="KW-0436">Ligase</keyword>
<organism evidence="7 8">
    <name type="scientific">Polaribacter sejongensis</name>
    <dbReference type="NCBI Taxonomy" id="985043"/>
    <lineage>
        <taxon>Bacteria</taxon>
        <taxon>Pseudomonadati</taxon>
        <taxon>Bacteroidota</taxon>
        <taxon>Flavobacteriia</taxon>
        <taxon>Flavobacteriales</taxon>
        <taxon>Flavobacteriaceae</taxon>
    </lineage>
</organism>
<evidence type="ECO:0000256" key="3">
    <source>
        <dbReference type="ARBA" id="ARBA00022989"/>
    </source>
</evidence>
<evidence type="ECO:0000256" key="2">
    <source>
        <dbReference type="ARBA" id="ARBA00022692"/>
    </source>
</evidence>
<feature type="transmembrane region" description="Helical" evidence="5">
    <location>
        <begin position="165"/>
        <end position="183"/>
    </location>
</feature>
<evidence type="ECO:0000256" key="4">
    <source>
        <dbReference type="ARBA" id="ARBA00023136"/>
    </source>
</evidence>
<sequence length="414" mass="47790">MAAIFPIFKSVFQKIKKTNLTEILLITVLVTIPIVGHATNSIAIILFFLSACYKFITNKKQFYFNKISLLLISLYILFLCSLLWTNNLGNTKSGLEQFLSYLVLPIAFIFNSDKQFNKEKVISIFSFSLVIYALLCLIVGVVNASKYSDISFLFYHKLSGGLGNLNAIYLSAFISLAISFFLTKPNKSKLEFFSLIFLSLFLVLLSSKMVIAITLMTSIFYFLKKRKFKKINLKSVVLFIAVLLIIIPAASNLYSRIKVEFEETKMEEVLHKKDFGPVYLWTGFGLRVFQTKAFIEILKEKKNIVLGSGLNNSQDNLNEKYKEYNFYPGFLNYNYHNQYMQIFAELGVVGLCLLLLIILFIFKEAIIYKDYFLLSFIILILVVSFTESFLWRQRGMVFFITVSLLLTKREQYIN</sequence>
<dbReference type="GO" id="GO:0016874">
    <property type="term" value="F:ligase activity"/>
    <property type="evidence" value="ECO:0007669"/>
    <property type="project" value="UniProtKB-KW"/>
</dbReference>
<evidence type="ECO:0000313" key="7">
    <source>
        <dbReference type="EMBL" id="MDN3620967.1"/>
    </source>
</evidence>
<feature type="transmembrane region" description="Helical" evidence="5">
    <location>
        <begin position="195"/>
        <end position="223"/>
    </location>
</feature>
<comment type="subcellular location">
    <subcellularLocation>
        <location evidence="1">Membrane</location>
        <topology evidence="1">Multi-pass membrane protein</topology>
    </subcellularLocation>
</comment>
<evidence type="ECO:0000256" key="1">
    <source>
        <dbReference type="ARBA" id="ARBA00004141"/>
    </source>
</evidence>
<keyword evidence="4 5" id="KW-0472">Membrane</keyword>
<comment type="caution">
    <text evidence="7">The sequence shown here is derived from an EMBL/GenBank/DDBJ whole genome shotgun (WGS) entry which is preliminary data.</text>
</comment>
<accession>A0AAJ1VJS9</accession>
<name>A0AAJ1VJS9_9FLAO</name>
<reference evidence="7 8" key="1">
    <citation type="journal article" date="2014" name="Int. J. Syst. Evol. Microbiol.">
        <title>Complete genome sequence of Corynebacterium casei LMG S-19264T (=DSM 44701T), isolated from a smear-ripened cheese.</title>
        <authorList>
            <consortium name="US DOE Joint Genome Institute (JGI-PGF)"/>
            <person name="Walter F."/>
            <person name="Albersmeier A."/>
            <person name="Kalinowski J."/>
            <person name="Ruckert C."/>
        </authorList>
    </citation>
    <scope>NUCLEOTIDE SEQUENCE [LARGE SCALE GENOMIC DNA]</scope>
    <source>
        <strain evidence="7 8">CECT 8670</strain>
    </source>
</reference>
<feature type="transmembrane region" description="Helical" evidence="5">
    <location>
        <begin position="235"/>
        <end position="254"/>
    </location>
</feature>
<feature type="transmembrane region" description="Helical" evidence="5">
    <location>
        <begin position="339"/>
        <end position="362"/>
    </location>
</feature>
<dbReference type="PANTHER" id="PTHR37422:SF17">
    <property type="entry name" value="O-ANTIGEN LIGASE"/>
    <property type="match status" value="1"/>
</dbReference>
<evidence type="ECO:0000313" key="8">
    <source>
        <dbReference type="Proteomes" id="UP001228636"/>
    </source>
</evidence>
<keyword evidence="2 5" id="KW-0812">Transmembrane</keyword>
<feature type="transmembrane region" description="Helical" evidence="5">
    <location>
        <begin position="371"/>
        <end position="391"/>
    </location>
</feature>
<proteinExistence type="predicted"/>
<keyword evidence="3 5" id="KW-1133">Transmembrane helix</keyword>
<dbReference type="InterPro" id="IPR051533">
    <property type="entry name" value="WaaL-like"/>
</dbReference>
<dbReference type="RefSeq" id="WP_261972315.1">
    <property type="nucleotide sequence ID" value="NZ_CP103460.1"/>
</dbReference>
<protein>
    <submittedName>
        <fullName evidence="7">O-antigen ligase family protein</fullName>
    </submittedName>
</protein>
<dbReference type="Pfam" id="PF04932">
    <property type="entry name" value="Wzy_C"/>
    <property type="match status" value="1"/>
</dbReference>
<dbReference type="AlphaFoldDB" id="A0AAJ1VJS9"/>
<dbReference type="InterPro" id="IPR007016">
    <property type="entry name" value="O-antigen_ligase-rel_domated"/>
</dbReference>
<dbReference type="Proteomes" id="UP001228636">
    <property type="component" value="Unassembled WGS sequence"/>
</dbReference>
<evidence type="ECO:0000256" key="5">
    <source>
        <dbReference type="SAM" id="Phobius"/>
    </source>
</evidence>
<evidence type="ECO:0000259" key="6">
    <source>
        <dbReference type="Pfam" id="PF04932"/>
    </source>
</evidence>
<dbReference type="EMBL" id="JAUFQH010000016">
    <property type="protein sequence ID" value="MDN3620967.1"/>
    <property type="molecule type" value="Genomic_DNA"/>
</dbReference>
<dbReference type="GO" id="GO:0016020">
    <property type="term" value="C:membrane"/>
    <property type="evidence" value="ECO:0007669"/>
    <property type="project" value="UniProtKB-SubCell"/>
</dbReference>
<feature type="transmembrane region" description="Helical" evidence="5">
    <location>
        <begin position="121"/>
        <end position="144"/>
    </location>
</feature>
<feature type="transmembrane region" description="Helical" evidence="5">
    <location>
        <begin position="23"/>
        <end position="51"/>
    </location>
</feature>